<dbReference type="AlphaFoldDB" id="A0A815YWW4"/>
<protein>
    <recommendedName>
        <fullName evidence="3">PI3K/PI4K catalytic domain-containing protein</fullName>
    </recommendedName>
</protein>
<sequence>HANVFANLFSLMLDANIPDIALERDKTVKKLLDKFRLDLDDEKAISYLKDLIDSSIGAIVPQFYDYLHNWSLAFR</sequence>
<dbReference type="GO" id="GO:0048015">
    <property type="term" value="P:phosphatidylinositol-mediated signaling"/>
    <property type="evidence" value="ECO:0007669"/>
    <property type="project" value="TreeGrafter"/>
</dbReference>
<keyword evidence="1" id="KW-0808">Transferase</keyword>
<dbReference type="PANTHER" id="PTHR10048:SF7">
    <property type="entry name" value="PHOSPHATIDYLINOSITOL 3-KINASE CATALYTIC SUBUNIT TYPE 3"/>
    <property type="match status" value="1"/>
</dbReference>
<organism evidence="4 5">
    <name type="scientific">Rotaria sordida</name>
    <dbReference type="NCBI Taxonomy" id="392033"/>
    <lineage>
        <taxon>Eukaryota</taxon>
        <taxon>Metazoa</taxon>
        <taxon>Spiralia</taxon>
        <taxon>Gnathifera</taxon>
        <taxon>Rotifera</taxon>
        <taxon>Eurotatoria</taxon>
        <taxon>Bdelloidea</taxon>
        <taxon>Philodinida</taxon>
        <taxon>Philodinidae</taxon>
        <taxon>Rotaria</taxon>
    </lineage>
</organism>
<evidence type="ECO:0000259" key="3">
    <source>
        <dbReference type="PROSITE" id="PS50290"/>
    </source>
</evidence>
<evidence type="ECO:0000313" key="5">
    <source>
        <dbReference type="Proteomes" id="UP000663889"/>
    </source>
</evidence>
<dbReference type="GO" id="GO:0000407">
    <property type="term" value="C:phagophore assembly site"/>
    <property type="evidence" value="ECO:0007669"/>
    <property type="project" value="TreeGrafter"/>
</dbReference>
<dbReference type="GO" id="GO:0034271">
    <property type="term" value="C:phosphatidylinositol 3-kinase complex, class III, type I"/>
    <property type="evidence" value="ECO:0007669"/>
    <property type="project" value="TreeGrafter"/>
</dbReference>
<evidence type="ECO:0000313" key="4">
    <source>
        <dbReference type="EMBL" id="CAF1575989.1"/>
    </source>
</evidence>
<feature type="non-terminal residue" evidence="4">
    <location>
        <position position="1"/>
    </location>
</feature>
<evidence type="ECO:0000256" key="2">
    <source>
        <dbReference type="ARBA" id="ARBA00022777"/>
    </source>
</evidence>
<dbReference type="GO" id="GO:0005777">
    <property type="term" value="C:peroxisome"/>
    <property type="evidence" value="ECO:0007669"/>
    <property type="project" value="TreeGrafter"/>
</dbReference>
<comment type="caution">
    <text evidence="4">The sequence shown here is derived from an EMBL/GenBank/DDBJ whole genome shotgun (WGS) entry which is preliminary data.</text>
</comment>
<dbReference type="Gene3D" id="1.10.1070.11">
    <property type="entry name" value="Phosphatidylinositol 3-/4-kinase, catalytic domain"/>
    <property type="match status" value="1"/>
</dbReference>
<gene>
    <name evidence="4" type="ORF">SEV965_LOCUS39759</name>
</gene>
<proteinExistence type="predicted"/>
<dbReference type="GO" id="GO:0016303">
    <property type="term" value="F:1-phosphatidylinositol-3-kinase activity"/>
    <property type="evidence" value="ECO:0007669"/>
    <property type="project" value="TreeGrafter"/>
</dbReference>
<dbReference type="SUPFAM" id="SSF56112">
    <property type="entry name" value="Protein kinase-like (PK-like)"/>
    <property type="match status" value="1"/>
</dbReference>
<dbReference type="InterPro" id="IPR036940">
    <property type="entry name" value="PI3/4_kinase_cat_sf"/>
</dbReference>
<dbReference type="GO" id="GO:0034272">
    <property type="term" value="C:phosphatidylinositol 3-kinase complex, class III, type II"/>
    <property type="evidence" value="ECO:0007669"/>
    <property type="project" value="TreeGrafter"/>
</dbReference>
<name>A0A815YWW4_9BILA</name>
<dbReference type="PROSITE" id="PS50290">
    <property type="entry name" value="PI3_4_KINASE_3"/>
    <property type="match status" value="1"/>
</dbReference>
<dbReference type="GO" id="GO:0005768">
    <property type="term" value="C:endosome"/>
    <property type="evidence" value="ECO:0007669"/>
    <property type="project" value="TreeGrafter"/>
</dbReference>
<evidence type="ECO:0000256" key="1">
    <source>
        <dbReference type="ARBA" id="ARBA00022679"/>
    </source>
</evidence>
<keyword evidence="2" id="KW-0418">Kinase</keyword>
<dbReference type="GO" id="GO:0006897">
    <property type="term" value="P:endocytosis"/>
    <property type="evidence" value="ECO:0007669"/>
    <property type="project" value="TreeGrafter"/>
</dbReference>
<dbReference type="InterPro" id="IPR000403">
    <property type="entry name" value="PI3/4_kinase_cat_dom"/>
</dbReference>
<dbReference type="PANTHER" id="PTHR10048">
    <property type="entry name" value="PHOSPHATIDYLINOSITOL KINASE"/>
    <property type="match status" value="1"/>
</dbReference>
<reference evidence="4" key="1">
    <citation type="submission" date="2021-02" db="EMBL/GenBank/DDBJ databases">
        <authorList>
            <person name="Nowell W R."/>
        </authorList>
    </citation>
    <scope>NUCLEOTIDE SEQUENCE</scope>
</reference>
<feature type="domain" description="PI3K/PI4K catalytic" evidence="3">
    <location>
        <begin position="1"/>
        <end position="60"/>
    </location>
</feature>
<accession>A0A815YWW4</accession>
<dbReference type="Proteomes" id="UP000663889">
    <property type="component" value="Unassembled WGS sequence"/>
</dbReference>
<dbReference type="EMBL" id="CAJNOU010016748">
    <property type="protein sequence ID" value="CAF1575989.1"/>
    <property type="molecule type" value="Genomic_DNA"/>
</dbReference>
<dbReference type="InterPro" id="IPR011009">
    <property type="entry name" value="Kinase-like_dom_sf"/>
</dbReference>
<dbReference type="GO" id="GO:0000045">
    <property type="term" value="P:autophagosome assembly"/>
    <property type="evidence" value="ECO:0007669"/>
    <property type="project" value="TreeGrafter"/>
</dbReference>
<dbReference type="InterPro" id="IPR015433">
    <property type="entry name" value="PI3/4_kinase"/>
</dbReference>